<proteinExistence type="predicted"/>
<reference evidence="1 2" key="1">
    <citation type="submission" date="2018-03" db="EMBL/GenBank/DDBJ databases">
        <title>Genome sequencing of Phreatobacter sp.</title>
        <authorList>
            <person name="Kim S.-J."/>
            <person name="Heo J."/>
            <person name="Kwon S.-W."/>
        </authorList>
    </citation>
    <scope>NUCLEOTIDE SEQUENCE [LARGE SCALE GENOMIC DNA]</scope>
    <source>
        <strain evidence="1 2">S-12</strain>
    </source>
</reference>
<dbReference type="OrthoDB" id="9946358at2"/>
<name>A0A2S0NCP2_9HYPH</name>
<gene>
    <name evidence="1" type="ORF">C6569_13220</name>
</gene>
<evidence type="ECO:0008006" key="3">
    <source>
        <dbReference type="Google" id="ProtNLM"/>
    </source>
</evidence>
<dbReference type="EMBL" id="CP027668">
    <property type="protein sequence ID" value="AVO45954.1"/>
    <property type="molecule type" value="Genomic_DNA"/>
</dbReference>
<keyword evidence="2" id="KW-1185">Reference proteome</keyword>
<organism evidence="1 2">
    <name type="scientific">Phreatobacter cathodiphilus</name>
    <dbReference type="NCBI Taxonomy" id="1868589"/>
    <lineage>
        <taxon>Bacteria</taxon>
        <taxon>Pseudomonadati</taxon>
        <taxon>Pseudomonadota</taxon>
        <taxon>Alphaproteobacteria</taxon>
        <taxon>Hyphomicrobiales</taxon>
        <taxon>Phreatobacteraceae</taxon>
        <taxon>Phreatobacter</taxon>
    </lineage>
</organism>
<accession>A0A2S0NCP2</accession>
<evidence type="ECO:0000313" key="1">
    <source>
        <dbReference type="EMBL" id="AVO45954.1"/>
    </source>
</evidence>
<dbReference type="Proteomes" id="UP000237889">
    <property type="component" value="Chromosome"/>
</dbReference>
<evidence type="ECO:0000313" key="2">
    <source>
        <dbReference type="Proteomes" id="UP000237889"/>
    </source>
</evidence>
<dbReference type="KEGG" id="phr:C6569_13220"/>
<dbReference type="AlphaFoldDB" id="A0A2S0NCP2"/>
<protein>
    <recommendedName>
        <fullName evidence="3">Flagellar protein FlgN</fullName>
    </recommendedName>
</protein>
<dbReference type="RefSeq" id="WP_106749295.1">
    <property type="nucleotide sequence ID" value="NZ_CP027668.1"/>
</dbReference>
<sequence length="106" mass="11275">MSRVPQGRAPADPLLDRLERARRHAGARFAPGRAPSPGDRAARLELAALITDIDALVRDLKVARGVVRAQLDALIAKTRAGDAYRRTAALRSAAGGRGPATQGLFR</sequence>